<reference evidence="1" key="1">
    <citation type="submission" date="2022-07" db="EMBL/GenBank/DDBJ databases">
        <title>Phylogenomic reconstructions and comparative analyses of Kickxellomycotina fungi.</title>
        <authorList>
            <person name="Reynolds N.K."/>
            <person name="Stajich J.E."/>
            <person name="Barry K."/>
            <person name="Grigoriev I.V."/>
            <person name="Crous P."/>
            <person name="Smith M.E."/>
        </authorList>
    </citation>
    <scope>NUCLEOTIDE SEQUENCE</scope>
    <source>
        <strain evidence="1">NRRL 5244</strain>
    </source>
</reference>
<protein>
    <submittedName>
        <fullName evidence="1">Uncharacterized protein</fullName>
    </submittedName>
</protein>
<sequence>MDPHSVTIDSLPYIDKEYDDPTMRDHISALIEEEMGRMSPPLLAKPTSLFKNNELLRKEYERVRAGKPLPAFSIERYTLESPEESTDADAWRAAAENAAAQLEHQNIRLVNLELLQQFGANAWKLSNYQKEGMLRNIEMAVERQREEGVNVNKARKYEQTEAGIRLRDVEERWAEGVKKCIDIQVASSELRKEIAVLEAELANKSS</sequence>
<evidence type="ECO:0000313" key="1">
    <source>
        <dbReference type="EMBL" id="KAJ1939727.1"/>
    </source>
</evidence>
<comment type="caution">
    <text evidence="1">The sequence shown here is derived from an EMBL/GenBank/DDBJ whole genome shotgun (WGS) entry which is preliminary data.</text>
</comment>
<organism evidence="1 2">
    <name type="scientific">Linderina macrospora</name>
    <dbReference type="NCBI Taxonomy" id="4868"/>
    <lineage>
        <taxon>Eukaryota</taxon>
        <taxon>Fungi</taxon>
        <taxon>Fungi incertae sedis</taxon>
        <taxon>Zoopagomycota</taxon>
        <taxon>Kickxellomycotina</taxon>
        <taxon>Kickxellomycetes</taxon>
        <taxon>Kickxellales</taxon>
        <taxon>Kickxellaceae</taxon>
        <taxon>Linderina</taxon>
    </lineage>
</organism>
<keyword evidence="2" id="KW-1185">Reference proteome</keyword>
<dbReference type="EMBL" id="JANBPW010002754">
    <property type="protein sequence ID" value="KAJ1939727.1"/>
    <property type="molecule type" value="Genomic_DNA"/>
</dbReference>
<evidence type="ECO:0000313" key="2">
    <source>
        <dbReference type="Proteomes" id="UP001150603"/>
    </source>
</evidence>
<proteinExistence type="predicted"/>
<name>A0ACC1J6T4_9FUNG</name>
<accession>A0ACC1J6T4</accession>
<dbReference type="Proteomes" id="UP001150603">
    <property type="component" value="Unassembled WGS sequence"/>
</dbReference>
<gene>
    <name evidence="1" type="ORF">FBU59_004026</name>
</gene>
<feature type="non-terminal residue" evidence="1">
    <location>
        <position position="206"/>
    </location>
</feature>